<evidence type="ECO:0000313" key="1">
    <source>
        <dbReference type="EMBL" id="CAH6721324.1"/>
    </source>
</evidence>
<dbReference type="Proteomes" id="UP001152531">
    <property type="component" value="Unassembled WGS sequence"/>
</dbReference>
<comment type="caution">
    <text evidence="1">The sequence shown here is derived from an EMBL/GenBank/DDBJ whole genome shotgun (WGS) entry which is preliminary data.</text>
</comment>
<reference evidence="1" key="1">
    <citation type="submission" date="2022-06" db="EMBL/GenBank/DDBJ databases">
        <authorList>
            <person name="Legras J.-L."/>
            <person name="Devillers H."/>
            <person name="Grondin C."/>
        </authorList>
    </citation>
    <scope>NUCLEOTIDE SEQUENCE</scope>
    <source>
        <strain evidence="1">CLIB 1444</strain>
    </source>
</reference>
<name>A0ACA9Y9F9_9ASCO</name>
<dbReference type="EMBL" id="CALSDN010000005">
    <property type="protein sequence ID" value="CAH6721324.1"/>
    <property type="molecule type" value="Genomic_DNA"/>
</dbReference>
<organism evidence="1 2">
    <name type="scientific">[Candida] jaroonii</name>
    <dbReference type="NCBI Taxonomy" id="467808"/>
    <lineage>
        <taxon>Eukaryota</taxon>
        <taxon>Fungi</taxon>
        <taxon>Dikarya</taxon>
        <taxon>Ascomycota</taxon>
        <taxon>Saccharomycotina</taxon>
        <taxon>Pichiomycetes</taxon>
        <taxon>Debaryomycetaceae</taxon>
        <taxon>Yamadazyma</taxon>
    </lineage>
</organism>
<protein>
    <submittedName>
        <fullName evidence="1">Regulator of V-ATPase in vacuolar membrane protein 1</fullName>
    </submittedName>
</protein>
<sequence>MTINFIPGDVNQNSNSVVHGKWKNHYIIIYGSGNNLIISTITYRNNQYLKNLQTIYLEIDPTAIDFNDSNGFISISISNKVILYKPMNEFMVKPQWEELMVIAENSSFIHCLQFAPLENELIIGTDDSIVLYKLFRDNEVNVGQWTFARIWYQDQPLPVKTIKITYNANRILVKNDLFDGILKLWNRINYGFDNTLFELNYIPCKLGDFVVNFKWKFKEYNTKPLKITDKSITKIKDFRNFIDLDNYDCDTFFTFSQEQIFKIWATFEFSGHDHVKCWGELHLPGVANILLVDNVFIKDFVKEDYDLLLAFTNDTIKQYKVKNIAKIPHDNVSFELINEIPMDSNIFSPVNLNTGTKNAENVTTLEEYNDDKLSNDLDLGFIPTIIPSVSKFSEDQIVFPIHNRVKSTVKVNVINLRNLKITLMDKFQGHEKSIRKLIKSNPFYNKENILLSISNFPKNNYIWQPLVMNDPNKTIITKKFQIDLTLMDDNRSSMKVENGHIDENFHDNRIIDGVIINDIDESARRHHLVLIFDKLSYLSLWHCGVKDEVSEMLKKEKIEGHEDKPPLVFQLIEITQNEMFKEYLLIAIFQLNDIKGWRLKIFKNKLKIELKKCKIGSLPETQNLRIINRIETIVNQPEKSIISTIDDLGELRLYRIKVTNECIEWVETFKLNTNIKNSRKIVGSSVTNKLAIIDDSGKRLFIWDLKSEILEFQQEFEEVVKDIDWCLIESKNHGDNLLLSIGFQRHVLLFTELRYDYTNNLPTYSVLKRIDISDYTTHEIGDSIWINNGYLVIGCGNQFFIDDRWFKLGSSSSNLLNSQINQLLKGVEGEIFDISDIIKIVNGPLPIYHPQFLIQLLYMNEFNLVKKILVNLFKTLRQDLPITWNLNINFIKDIVLNKVEESHDEGDIFETFNHNLIELLINYLTKDPLPFITRHQQITLISIIKIIVIINKYHKSIDENGIRFIIGFKLFELSRQTKLNMRDIDFALHSRNQDMLFGFIEETYPKFNWESIKSLKLMYWIEDIKLKQIVEEMVRNEFNEKRDPSGMISLFYIALNRKKILINLWKTVSHKEKNKMISFLSNNFNENRWKVAAMKNAFVLLGQHRYLDAAYFFLLGDKLDDCLNIINSKLNDFELALTVSKLYQHSRDFNVKTDNKPLIEKYLIGPALEKGDKWINSWIYWEIGEFKISVDSLINPPLAIAEKYNVFNLPKDLDFKNSSNKFLNDDPALILLYKSMPSKYKSDVSDENNFLMKICKIYDKLGCNYLSLLLLHKWQFNYPLAEERAEFNVKVDKLPPQIAFEEPDMSSFDFGF</sequence>
<keyword evidence="2" id="KW-1185">Reference proteome</keyword>
<proteinExistence type="predicted"/>
<gene>
    <name evidence="1" type="ORF">CLIB1444_05S08548</name>
</gene>
<evidence type="ECO:0000313" key="2">
    <source>
        <dbReference type="Proteomes" id="UP001152531"/>
    </source>
</evidence>
<accession>A0ACA9Y9F9</accession>